<evidence type="ECO:0000256" key="1">
    <source>
        <dbReference type="SAM" id="Coils"/>
    </source>
</evidence>
<keyword evidence="1" id="KW-0175">Coiled coil</keyword>
<name>A0AAD5UQ08_9APHY</name>
<proteinExistence type="predicted"/>
<protein>
    <submittedName>
        <fullName evidence="2">Uncharacterized protein</fullName>
    </submittedName>
</protein>
<dbReference type="EMBL" id="JANAWD010001074">
    <property type="protein sequence ID" value="KAJ3474392.1"/>
    <property type="molecule type" value="Genomic_DNA"/>
</dbReference>
<organism evidence="2 3">
    <name type="scientific">Meripilus lineatus</name>
    <dbReference type="NCBI Taxonomy" id="2056292"/>
    <lineage>
        <taxon>Eukaryota</taxon>
        <taxon>Fungi</taxon>
        <taxon>Dikarya</taxon>
        <taxon>Basidiomycota</taxon>
        <taxon>Agaricomycotina</taxon>
        <taxon>Agaricomycetes</taxon>
        <taxon>Polyporales</taxon>
        <taxon>Meripilaceae</taxon>
        <taxon>Meripilus</taxon>
    </lineage>
</organism>
<reference evidence="2" key="1">
    <citation type="submission" date="2022-07" db="EMBL/GenBank/DDBJ databases">
        <title>Genome Sequence of Physisporinus lineatus.</title>
        <authorList>
            <person name="Buettner E."/>
        </authorList>
    </citation>
    <scope>NUCLEOTIDE SEQUENCE</scope>
    <source>
        <strain evidence="2">VT162</strain>
    </source>
</reference>
<comment type="caution">
    <text evidence="2">The sequence shown here is derived from an EMBL/GenBank/DDBJ whole genome shotgun (WGS) entry which is preliminary data.</text>
</comment>
<accession>A0AAD5UQ08</accession>
<evidence type="ECO:0000313" key="3">
    <source>
        <dbReference type="Proteomes" id="UP001212997"/>
    </source>
</evidence>
<sequence length="137" mass="15795">MKNLKLNTLRLKQELEFAKADAEKARLETTNYELQYNEIGNALLHSDIQLAGTVRMGKKWEDQMRTCIRNQQEIQLQGGSADEDVIKEYPVDPDHANLQFQNLDQTLLQIQRFLQAGNKGVRYWRGRALGEVSAQYA</sequence>
<evidence type="ECO:0000313" key="2">
    <source>
        <dbReference type="EMBL" id="KAJ3474392.1"/>
    </source>
</evidence>
<dbReference type="Proteomes" id="UP001212997">
    <property type="component" value="Unassembled WGS sequence"/>
</dbReference>
<keyword evidence="3" id="KW-1185">Reference proteome</keyword>
<dbReference type="AlphaFoldDB" id="A0AAD5UQ08"/>
<feature type="coiled-coil region" evidence="1">
    <location>
        <begin position="1"/>
        <end position="35"/>
    </location>
</feature>
<gene>
    <name evidence="2" type="ORF">NLI96_g12483</name>
</gene>